<keyword evidence="2" id="KW-0067">ATP-binding</keyword>
<evidence type="ECO:0000313" key="4">
    <source>
        <dbReference type="EMBL" id="EKT53025.1"/>
    </source>
</evidence>
<name>K8W9Y4_9GAMM</name>
<evidence type="ECO:0000256" key="1">
    <source>
        <dbReference type="PIRSR" id="PIRSR640198-1"/>
    </source>
</evidence>
<dbReference type="SUPFAM" id="SSF140931">
    <property type="entry name" value="Fic-like"/>
    <property type="match status" value="1"/>
</dbReference>
<dbReference type="HOGENOM" id="CLU_047250_1_1_6"/>
<evidence type="ECO:0000313" key="5">
    <source>
        <dbReference type="Proteomes" id="UP000009336"/>
    </source>
</evidence>
<evidence type="ECO:0000259" key="3">
    <source>
        <dbReference type="PROSITE" id="PS51459"/>
    </source>
</evidence>
<gene>
    <name evidence="4" type="ORF">OOA_19169</name>
</gene>
<dbReference type="Proteomes" id="UP000009336">
    <property type="component" value="Unassembled WGS sequence"/>
</dbReference>
<reference evidence="4 5" key="1">
    <citation type="journal article" date="2012" name="BMC Genomics">
        <title>Comparative genomics of bacteria in the genus Providencia isolated from wild Drosophila melanogaster.</title>
        <authorList>
            <person name="Galac M.R."/>
            <person name="Lazzaro B.P."/>
        </authorList>
    </citation>
    <scope>NUCLEOTIDE SEQUENCE [LARGE SCALE GENOMIC DNA]</scope>
    <source>
        <strain evidence="4 5">DSM 19968</strain>
    </source>
</reference>
<feature type="binding site" evidence="2">
    <location>
        <begin position="108"/>
        <end position="115"/>
    </location>
    <ligand>
        <name>ATP</name>
        <dbReference type="ChEBI" id="CHEBI:30616"/>
    </ligand>
</feature>
<feature type="active site" evidence="1">
    <location>
        <position position="104"/>
    </location>
</feature>
<evidence type="ECO:0000256" key="2">
    <source>
        <dbReference type="PIRSR" id="PIRSR640198-2"/>
    </source>
</evidence>
<organism evidence="4 5">
    <name type="scientific">Providencia burhodogranariea DSM 19968</name>
    <dbReference type="NCBI Taxonomy" id="1141662"/>
    <lineage>
        <taxon>Bacteria</taxon>
        <taxon>Pseudomonadati</taxon>
        <taxon>Pseudomonadota</taxon>
        <taxon>Gammaproteobacteria</taxon>
        <taxon>Enterobacterales</taxon>
        <taxon>Morganellaceae</taxon>
        <taxon>Providencia</taxon>
    </lineage>
</organism>
<dbReference type="PANTHER" id="PTHR13504:SF35">
    <property type="entry name" value="PROTEIN ADENYLYLTRANSFERASE SOFIC"/>
    <property type="match status" value="1"/>
</dbReference>
<keyword evidence="5" id="KW-1185">Reference proteome</keyword>
<dbReference type="InterPro" id="IPR036597">
    <property type="entry name" value="Fido-like_dom_sf"/>
</dbReference>
<sequence length="280" mass="32990">MTKEALRYRTALYEGYNELKYRPLCADTALTVCNTIKNTQMDIRKLPGTALKNQMTGEVIYTPPLGEQTITELLSNWEKFIHQNDDLDPLVKLALTHYQFEAIHPFTDGNGRTGRVINILFLIEKNLITLPILYLSRYIIKNRSDYYSLLLNVTKEDDWEPWILYMLSAIEHTSKWTMHKINAIRELMEHASSHIKNQHSDIYSYELLQCIFEQPYCRIKNLVDKNIARRQTASNYLKKSFDINILKEIQVGREKLFVNYNLINLMSDDQNRFEQYPSHS</sequence>
<accession>K8W9Y4</accession>
<dbReference type="PATRIC" id="fig|1141662.3.peg.3893"/>
<dbReference type="eggNOG" id="COG3177">
    <property type="taxonomic scope" value="Bacteria"/>
</dbReference>
<dbReference type="GO" id="GO:0005524">
    <property type="term" value="F:ATP binding"/>
    <property type="evidence" value="ECO:0007669"/>
    <property type="project" value="UniProtKB-KW"/>
</dbReference>
<dbReference type="STRING" id="1141662.OOA_19169"/>
<dbReference type="PANTHER" id="PTHR13504">
    <property type="entry name" value="FIDO DOMAIN-CONTAINING PROTEIN DDB_G0283145"/>
    <property type="match status" value="1"/>
</dbReference>
<dbReference type="AlphaFoldDB" id="K8W9Y4"/>
<dbReference type="InterPro" id="IPR040198">
    <property type="entry name" value="Fido_containing"/>
</dbReference>
<proteinExistence type="predicted"/>
<protein>
    <recommendedName>
        <fullName evidence="3">Fido domain-containing protein</fullName>
    </recommendedName>
</protein>
<keyword evidence="2" id="KW-0547">Nucleotide-binding</keyword>
<dbReference type="Gene3D" id="1.10.3290.10">
    <property type="entry name" value="Fido-like domain"/>
    <property type="match status" value="1"/>
</dbReference>
<dbReference type="Pfam" id="PF21248">
    <property type="entry name" value="SoFic-like_C"/>
    <property type="match status" value="1"/>
</dbReference>
<dbReference type="Pfam" id="PF02661">
    <property type="entry name" value="Fic"/>
    <property type="match status" value="1"/>
</dbReference>
<dbReference type="InterPro" id="IPR048770">
    <property type="entry name" value="SoFic-like_C"/>
</dbReference>
<dbReference type="EMBL" id="AKKL01000054">
    <property type="protein sequence ID" value="EKT53025.1"/>
    <property type="molecule type" value="Genomic_DNA"/>
</dbReference>
<feature type="binding site" evidence="2">
    <location>
        <begin position="146"/>
        <end position="147"/>
    </location>
    <ligand>
        <name>ATP</name>
        <dbReference type="ChEBI" id="CHEBI:30616"/>
    </ligand>
</feature>
<feature type="domain" description="Fido" evidence="3">
    <location>
        <begin position="38"/>
        <end position="168"/>
    </location>
</feature>
<dbReference type="PROSITE" id="PS51459">
    <property type="entry name" value="FIDO"/>
    <property type="match status" value="1"/>
</dbReference>
<dbReference type="InterPro" id="IPR003812">
    <property type="entry name" value="Fido"/>
</dbReference>
<comment type="caution">
    <text evidence="4">The sequence shown here is derived from an EMBL/GenBank/DDBJ whole genome shotgun (WGS) entry which is preliminary data.</text>
</comment>